<accession>M0A1V0</accession>
<dbReference type="Gene3D" id="3.90.1720.10">
    <property type="entry name" value="endopeptidase domain like (from Nostoc punctiforme)"/>
    <property type="match status" value="1"/>
</dbReference>
<dbReference type="Gene3D" id="2.30.30.40">
    <property type="entry name" value="SH3 Domains"/>
    <property type="match status" value="1"/>
</dbReference>
<organism evidence="6 7">
    <name type="scientific">Natrialba hulunbeirensis JCM 10989</name>
    <dbReference type="NCBI Taxonomy" id="1227493"/>
    <lineage>
        <taxon>Archaea</taxon>
        <taxon>Methanobacteriati</taxon>
        <taxon>Methanobacteriota</taxon>
        <taxon>Stenosarchaea group</taxon>
        <taxon>Halobacteria</taxon>
        <taxon>Halobacteriales</taxon>
        <taxon>Natrialbaceae</taxon>
        <taxon>Natrialba</taxon>
    </lineage>
</organism>
<dbReference type="PANTHER" id="PTHR47053:SF1">
    <property type="entry name" value="MUREIN DD-ENDOPEPTIDASE MEPH-RELATED"/>
    <property type="match status" value="1"/>
</dbReference>
<feature type="domain" description="NlpC/P60" evidence="5">
    <location>
        <begin position="240"/>
        <end position="362"/>
    </location>
</feature>
<dbReference type="PANTHER" id="PTHR47053">
    <property type="entry name" value="MUREIN DD-ENDOPEPTIDASE MEPH-RELATED"/>
    <property type="match status" value="1"/>
</dbReference>
<keyword evidence="3" id="KW-0378">Hydrolase</keyword>
<dbReference type="GO" id="GO:0006508">
    <property type="term" value="P:proteolysis"/>
    <property type="evidence" value="ECO:0007669"/>
    <property type="project" value="UniProtKB-KW"/>
</dbReference>
<keyword evidence="7" id="KW-1185">Reference proteome</keyword>
<dbReference type="InterPro" id="IPR000064">
    <property type="entry name" value="NLP_P60_dom"/>
</dbReference>
<sequence length="373" mass="39307">MTAGTAVETAASLAIQQATTRYAPDERAAVADVAVSVSDDAVVLEGTVSTERIRTGVRDAVQEAVSAQSEDSTDANAVRDEVTVLESLAVPRTTRRRVVSVRGNPEEDAEQVTKALYGESLTAYDGRDGWRRVRTADGYLGWVVEEALCEPGVIDEWGPDAAVATAPADVLGDEGRDPDSTVDLDTVPAGVECRIESSGTDSESSGTVSEATNQGELVVSFRTGATARFPADAVRETTGLGTGDDVVSVASQFLETPYEWGGMTSDGIDCSGLVRIAYAAIGILVPRDADQQSTLGTAVDRDELEPGDLLFFPGHVAISLGGDDYIHAYGSDDGVTINSLDPDDEQYVESLDESMTATKRLLPADADSMEVSR</sequence>
<protein>
    <submittedName>
        <fullName evidence="6">NLP/P60 protein</fullName>
    </submittedName>
</protein>
<evidence type="ECO:0000313" key="7">
    <source>
        <dbReference type="Proteomes" id="UP000011519"/>
    </source>
</evidence>
<comment type="similarity">
    <text evidence="1">Belongs to the peptidase C40 family.</text>
</comment>
<dbReference type="OrthoDB" id="346441at2157"/>
<dbReference type="SUPFAM" id="SSF54001">
    <property type="entry name" value="Cysteine proteinases"/>
    <property type="match status" value="1"/>
</dbReference>
<evidence type="ECO:0000259" key="5">
    <source>
        <dbReference type="PROSITE" id="PS51935"/>
    </source>
</evidence>
<dbReference type="PROSITE" id="PS51935">
    <property type="entry name" value="NLPC_P60"/>
    <property type="match status" value="1"/>
</dbReference>
<evidence type="ECO:0000256" key="3">
    <source>
        <dbReference type="ARBA" id="ARBA00022801"/>
    </source>
</evidence>
<comment type="caution">
    <text evidence="6">The sequence shown here is derived from an EMBL/GenBank/DDBJ whole genome shotgun (WGS) entry which is preliminary data.</text>
</comment>
<dbReference type="Pfam" id="PF18348">
    <property type="entry name" value="SH3_16"/>
    <property type="match status" value="1"/>
</dbReference>
<dbReference type="InterPro" id="IPR051202">
    <property type="entry name" value="Peptidase_C40"/>
</dbReference>
<dbReference type="EMBL" id="AOIM01000021">
    <property type="protein sequence ID" value="ELY92301.1"/>
    <property type="molecule type" value="Genomic_DNA"/>
</dbReference>
<dbReference type="InterPro" id="IPR041382">
    <property type="entry name" value="SH3_16"/>
</dbReference>
<keyword evidence="4" id="KW-0788">Thiol protease</keyword>
<proteinExistence type="inferred from homology"/>
<dbReference type="STRING" id="1227493.C483_08312"/>
<dbReference type="AlphaFoldDB" id="M0A1V0"/>
<dbReference type="Proteomes" id="UP000011519">
    <property type="component" value="Unassembled WGS sequence"/>
</dbReference>
<evidence type="ECO:0000313" key="6">
    <source>
        <dbReference type="EMBL" id="ELY92301.1"/>
    </source>
</evidence>
<evidence type="ECO:0000256" key="2">
    <source>
        <dbReference type="ARBA" id="ARBA00022670"/>
    </source>
</evidence>
<evidence type="ECO:0000256" key="1">
    <source>
        <dbReference type="ARBA" id="ARBA00007074"/>
    </source>
</evidence>
<dbReference type="GO" id="GO:0008234">
    <property type="term" value="F:cysteine-type peptidase activity"/>
    <property type="evidence" value="ECO:0007669"/>
    <property type="project" value="UniProtKB-KW"/>
</dbReference>
<dbReference type="PATRIC" id="fig|1227493.4.peg.1648"/>
<dbReference type="RefSeq" id="WP_006652874.1">
    <property type="nucleotide sequence ID" value="NZ_AOIM01000021.1"/>
</dbReference>
<evidence type="ECO:0000256" key="4">
    <source>
        <dbReference type="ARBA" id="ARBA00022807"/>
    </source>
</evidence>
<reference evidence="6 7" key="1">
    <citation type="journal article" date="2014" name="PLoS Genet.">
        <title>Phylogenetically driven sequencing of extremely halophilic archaea reveals strategies for static and dynamic osmo-response.</title>
        <authorList>
            <person name="Becker E.A."/>
            <person name="Seitzer P.M."/>
            <person name="Tritt A."/>
            <person name="Larsen D."/>
            <person name="Krusor M."/>
            <person name="Yao A.I."/>
            <person name="Wu D."/>
            <person name="Madern D."/>
            <person name="Eisen J.A."/>
            <person name="Darling A.E."/>
            <person name="Facciotti M.T."/>
        </authorList>
    </citation>
    <scope>NUCLEOTIDE SEQUENCE [LARGE SCALE GENOMIC DNA]</scope>
    <source>
        <strain evidence="6 7">JCM 10989</strain>
    </source>
</reference>
<gene>
    <name evidence="6" type="ORF">C483_08312</name>
</gene>
<keyword evidence="2" id="KW-0645">Protease</keyword>
<dbReference type="Pfam" id="PF00877">
    <property type="entry name" value="NLPC_P60"/>
    <property type="match status" value="1"/>
</dbReference>
<name>M0A1V0_9EURY</name>
<dbReference type="InterPro" id="IPR038765">
    <property type="entry name" value="Papain-like_cys_pep_sf"/>
</dbReference>